<proteinExistence type="predicted"/>
<dbReference type="Pfam" id="PF14223">
    <property type="entry name" value="Retrotran_gag_2"/>
    <property type="match status" value="1"/>
</dbReference>
<comment type="caution">
    <text evidence="2">The sequence shown here is derived from an EMBL/GenBank/DDBJ whole genome shotgun (WGS) entry which is preliminary data.</text>
</comment>
<accession>A0ABQ5AMM4</accession>
<keyword evidence="3" id="KW-1185">Reference proteome</keyword>
<evidence type="ECO:0000313" key="2">
    <source>
        <dbReference type="EMBL" id="GJT03921.1"/>
    </source>
</evidence>
<dbReference type="PANTHER" id="PTHR34676">
    <property type="entry name" value="DUF4219 DOMAIN-CONTAINING PROTEIN-RELATED"/>
    <property type="match status" value="1"/>
</dbReference>
<organism evidence="2 3">
    <name type="scientific">Tanacetum coccineum</name>
    <dbReference type="NCBI Taxonomy" id="301880"/>
    <lineage>
        <taxon>Eukaryota</taxon>
        <taxon>Viridiplantae</taxon>
        <taxon>Streptophyta</taxon>
        <taxon>Embryophyta</taxon>
        <taxon>Tracheophyta</taxon>
        <taxon>Spermatophyta</taxon>
        <taxon>Magnoliopsida</taxon>
        <taxon>eudicotyledons</taxon>
        <taxon>Gunneridae</taxon>
        <taxon>Pentapetalae</taxon>
        <taxon>asterids</taxon>
        <taxon>campanulids</taxon>
        <taxon>Asterales</taxon>
        <taxon>Asteraceae</taxon>
        <taxon>Asteroideae</taxon>
        <taxon>Anthemideae</taxon>
        <taxon>Anthemidinae</taxon>
        <taxon>Tanacetum</taxon>
    </lineage>
</organism>
<dbReference type="PANTHER" id="PTHR34676:SF17">
    <property type="entry name" value="OS06G0684500 PROTEIN"/>
    <property type="match status" value="1"/>
</dbReference>
<evidence type="ECO:0000256" key="1">
    <source>
        <dbReference type="SAM" id="MobiDB-lite"/>
    </source>
</evidence>
<feature type="region of interest" description="Disordered" evidence="1">
    <location>
        <begin position="134"/>
        <end position="175"/>
    </location>
</feature>
<dbReference type="EMBL" id="BQNB010012467">
    <property type="protein sequence ID" value="GJT03921.1"/>
    <property type="molecule type" value="Genomic_DNA"/>
</dbReference>
<reference evidence="2" key="2">
    <citation type="submission" date="2022-01" db="EMBL/GenBank/DDBJ databases">
        <authorList>
            <person name="Yamashiro T."/>
            <person name="Shiraishi A."/>
            <person name="Satake H."/>
            <person name="Nakayama K."/>
        </authorList>
    </citation>
    <scope>NUCLEOTIDE SEQUENCE</scope>
</reference>
<evidence type="ECO:0000313" key="3">
    <source>
        <dbReference type="Proteomes" id="UP001151760"/>
    </source>
</evidence>
<protein>
    <recommendedName>
        <fullName evidence="4">UBN2 domain-containing protein</fullName>
    </recommendedName>
</protein>
<dbReference type="Proteomes" id="UP001151760">
    <property type="component" value="Unassembled WGS sequence"/>
</dbReference>
<gene>
    <name evidence="2" type="ORF">Tco_0838383</name>
</gene>
<reference evidence="2" key="1">
    <citation type="journal article" date="2022" name="Int. J. Mol. Sci.">
        <title>Draft Genome of Tanacetum Coccineum: Genomic Comparison of Closely Related Tanacetum-Family Plants.</title>
        <authorList>
            <person name="Yamashiro T."/>
            <person name="Shiraishi A."/>
            <person name="Nakayama K."/>
            <person name="Satake H."/>
        </authorList>
    </citation>
    <scope>NUCLEOTIDE SEQUENCE</scope>
</reference>
<name>A0ABQ5AMM4_9ASTR</name>
<feature type="compositionally biased region" description="Polar residues" evidence="1">
    <location>
        <begin position="134"/>
        <end position="154"/>
    </location>
</feature>
<evidence type="ECO:0008006" key="4">
    <source>
        <dbReference type="Google" id="ProtNLM"/>
    </source>
</evidence>
<sequence length="425" mass="48867">MSNTNNNNMQTQTSRALHNAIIKAGGKDRPPMLAPGNHTPPYQYKFLTTDANATLVTPNEGTSLPQQPRGKIILTRIDNDIYSTVDACHNVMETWKEIERMAKKQHQNEVNEIKAERLARTAKPLPLVAQQQKPVYHPQPNSTHYTQHSSTKSQAARRNRGKAIANSPLPTYDPEPKKAVNVAGARENIGTQVVQQTRIQCFNYKEFRHEARAYKKDKRPRDSSYHKEKMLLCKQKEVGIQLSAEQSDWWDDTDDEPEDQELEAHYMYTTKIQEVIVDVADNSKPIFDIEPLQKVHNSDDVYNVFANDRHHPKQPESINDTYLVDLGNSQVKDNKFDFLVQQYDQFVISEDVSIDSAFPRFNTIITSLKALDEGYSSKNYVRKFLRVLHPKWRAKVMVIEELKDLTSRSLDELIGNLKVHQMIDV</sequence>